<dbReference type="Proteomes" id="UP000189800">
    <property type="component" value="Unassembled WGS sequence"/>
</dbReference>
<comment type="caution">
    <text evidence="2">The sequence shown here is derived from an EMBL/GenBank/DDBJ whole genome shotgun (WGS) entry which is preliminary data.</text>
</comment>
<name>A0A1T0CPR7_9GAMM</name>
<organism evidence="2 3">
    <name type="scientific">Moraxella pluranimalium</name>
    <dbReference type="NCBI Taxonomy" id="470453"/>
    <lineage>
        <taxon>Bacteria</taxon>
        <taxon>Pseudomonadati</taxon>
        <taxon>Pseudomonadota</taxon>
        <taxon>Gammaproteobacteria</taxon>
        <taxon>Moraxellales</taxon>
        <taxon>Moraxellaceae</taxon>
        <taxon>Moraxella</taxon>
    </lineage>
</organism>
<reference evidence="2 3" key="1">
    <citation type="submission" date="2017-02" db="EMBL/GenBank/DDBJ databases">
        <title>Draft genome sequence of Moraxella pluranimalium CCUG 54913T type strain.</title>
        <authorList>
            <person name="Salva-Serra F."/>
            <person name="Engstrom-Jakobsson H."/>
            <person name="Thorell K."/>
            <person name="Jaen-Luchoro D."/>
            <person name="Gonzales-Siles L."/>
            <person name="Karlsson R."/>
            <person name="Yazdan S."/>
            <person name="Boulund F."/>
            <person name="Johnning A."/>
            <person name="Engstrand L."/>
            <person name="Kristiansson E."/>
            <person name="Moore E."/>
        </authorList>
    </citation>
    <scope>NUCLEOTIDE SEQUENCE [LARGE SCALE GENOMIC DNA]</scope>
    <source>
        <strain evidence="2 3">CCUG 54913</strain>
    </source>
</reference>
<dbReference type="EMBL" id="MUYU01000012">
    <property type="protein sequence ID" value="OOS24249.1"/>
    <property type="molecule type" value="Genomic_DNA"/>
</dbReference>
<evidence type="ECO:0000313" key="2">
    <source>
        <dbReference type="EMBL" id="OOS24249.1"/>
    </source>
</evidence>
<dbReference type="STRING" id="470453.B0680_05580"/>
<accession>A0A1T0CPR7</accession>
<feature type="compositionally biased region" description="Basic residues" evidence="1">
    <location>
        <begin position="1"/>
        <end position="19"/>
    </location>
</feature>
<evidence type="ECO:0000256" key="1">
    <source>
        <dbReference type="SAM" id="MobiDB-lite"/>
    </source>
</evidence>
<dbReference type="AlphaFoldDB" id="A0A1T0CPR7"/>
<evidence type="ECO:0000313" key="3">
    <source>
        <dbReference type="Proteomes" id="UP000189800"/>
    </source>
</evidence>
<gene>
    <name evidence="2" type="ORF">B0680_05580</name>
</gene>
<feature type="region of interest" description="Disordered" evidence="1">
    <location>
        <begin position="1"/>
        <end position="24"/>
    </location>
</feature>
<protein>
    <submittedName>
        <fullName evidence="2">Uncharacterized protein</fullName>
    </submittedName>
</protein>
<proteinExistence type="predicted"/>
<dbReference type="RefSeq" id="WP_078254108.1">
    <property type="nucleotide sequence ID" value="NZ_MUYU01000012.1"/>
</dbReference>
<sequence length="147" mass="17287">MTPKRKKQTVKRRQPKPTPKRKESKLDYEMRIKREKGLQFMGYLKMPLDYINFRDLADRSEYYGDWNPDMPELEPDAERVYFVVLHLRPVVWGGGVTKNGFSGGNISKTMTCRPSEMHREVKKLIQIVCMENDVEVNELTSYAVIRS</sequence>
<keyword evidence="3" id="KW-1185">Reference proteome</keyword>